<accession>A0A1Y1KW76</accession>
<dbReference type="EMBL" id="GEZM01073895">
    <property type="protein sequence ID" value="JAV64741.1"/>
    <property type="molecule type" value="Transcribed_RNA"/>
</dbReference>
<evidence type="ECO:0000256" key="1">
    <source>
        <dbReference type="SAM" id="MobiDB-lite"/>
    </source>
</evidence>
<name>A0A1Y1KW76_PHOPY</name>
<sequence length="132" mass="15133">MYAQKRNKTLYPCKDRQRDHCKNCTNPASDHRAGVTSGFVEVKYNCVKNHQQSSWIRKAMKIVAMRDTENGMKKTSHYTSPSRPRRQGRPPLGRNLRCTAFWRAGDVCLSACEHDITDKRVGRFASNFAQLG</sequence>
<feature type="region of interest" description="Disordered" evidence="1">
    <location>
        <begin position="67"/>
        <end position="92"/>
    </location>
</feature>
<reference evidence="2" key="1">
    <citation type="journal article" date="2016" name="Sci. Rep.">
        <title>Molecular characterization of firefly nuptial gifts: a multi-omics approach sheds light on postcopulatory sexual selection.</title>
        <authorList>
            <person name="Al-Wathiqui N."/>
            <person name="Fallon T.R."/>
            <person name="South A."/>
            <person name="Weng J.K."/>
            <person name="Lewis S.M."/>
        </authorList>
    </citation>
    <scope>NUCLEOTIDE SEQUENCE</scope>
</reference>
<proteinExistence type="predicted"/>
<evidence type="ECO:0000313" key="2">
    <source>
        <dbReference type="EMBL" id="JAV64741.1"/>
    </source>
</evidence>
<protein>
    <submittedName>
        <fullName evidence="2">Uncharacterized protein</fullName>
    </submittedName>
</protein>
<dbReference type="AlphaFoldDB" id="A0A1Y1KW76"/>
<organism evidence="2">
    <name type="scientific">Photinus pyralis</name>
    <name type="common">Common eastern firefly</name>
    <name type="synonym">Lampyris pyralis</name>
    <dbReference type="NCBI Taxonomy" id="7054"/>
    <lineage>
        <taxon>Eukaryota</taxon>
        <taxon>Metazoa</taxon>
        <taxon>Ecdysozoa</taxon>
        <taxon>Arthropoda</taxon>
        <taxon>Hexapoda</taxon>
        <taxon>Insecta</taxon>
        <taxon>Pterygota</taxon>
        <taxon>Neoptera</taxon>
        <taxon>Endopterygota</taxon>
        <taxon>Coleoptera</taxon>
        <taxon>Polyphaga</taxon>
        <taxon>Elateriformia</taxon>
        <taxon>Elateroidea</taxon>
        <taxon>Lampyridae</taxon>
        <taxon>Lampyrinae</taxon>
        <taxon>Photinus</taxon>
    </lineage>
</organism>